<evidence type="ECO:0000259" key="8">
    <source>
        <dbReference type="SMART" id="SM00477"/>
    </source>
</evidence>
<reference evidence="10" key="2">
    <citation type="submission" date="2020-02" db="EMBL/GenBank/DDBJ databases">
        <title>Esox lucius (northern pike) genome, fEsoLuc1, primary haplotype.</title>
        <authorList>
            <person name="Myers G."/>
            <person name="Karagic N."/>
            <person name="Meyer A."/>
            <person name="Pippel M."/>
            <person name="Reichard M."/>
            <person name="Winkler S."/>
            <person name="Tracey A."/>
            <person name="Sims Y."/>
            <person name="Howe K."/>
            <person name="Rhie A."/>
            <person name="Formenti G."/>
            <person name="Durbin R."/>
            <person name="Fedrigo O."/>
            <person name="Jarvis E.D."/>
        </authorList>
    </citation>
    <scope>NUCLEOTIDE SEQUENCE [LARGE SCALE GENOMIC DNA]</scope>
</reference>
<feature type="chain" id="PRO_5044218973" evidence="7">
    <location>
        <begin position="19"/>
        <end position="282"/>
    </location>
</feature>
<keyword evidence="7" id="KW-0732">Signal</keyword>
<reference evidence="10" key="4">
    <citation type="submission" date="2025-09" db="UniProtKB">
        <authorList>
            <consortium name="Ensembl"/>
        </authorList>
    </citation>
    <scope>IDENTIFICATION</scope>
</reference>
<accession>A0A3P9ADW2</accession>
<feature type="signal peptide" evidence="7">
    <location>
        <begin position="1"/>
        <end position="18"/>
    </location>
</feature>
<keyword evidence="3" id="KW-0540">Nuclease</keyword>
<protein>
    <submittedName>
        <fullName evidence="10">Uncharacterized protein</fullName>
    </submittedName>
</protein>
<sequence length="282" mass="31818">MMHVAAVLLAVTLSLVGGDVVARFEDVPECTAYFYQGKVPNWGATTPGAARLCQRFNNRYHFATLYDTNRRIAVYSAYRFQPSNGGGREKRWFVEPQLVNLTWGAEMKDGYWLEKDNPGVFLGERQALNEDYKHSGFDRGHLNPNGHHAVPSRNATFTLTNVVPQNPKLNQKAWAQHEAQLTDLFKSQCAQAYVLVGAIPSPDHWIVRNNVQRVNIPEYVWNAYCCVDNNGKPVRSAGATALNTERNLVDRHSLPELSRFLQQFSDVPVGELFHNNCQIGTQ</sequence>
<evidence type="ECO:0000256" key="4">
    <source>
        <dbReference type="ARBA" id="ARBA00022723"/>
    </source>
</evidence>
<dbReference type="PANTHER" id="PTHR21472">
    <property type="entry name" value="ENDONUCLEASE DOMAIN-CONTAINING 1 PROTEIN ENDOD1"/>
    <property type="match status" value="1"/>
</dbReference>
<dbReference type="GO" id="GO:0046872">
    <property type="term" value="F:metal ion binding"/>
    <property type="evidence" value="ECO:0007669"/>
    <property type="project" value="UniProtKB-KW"/>
</dbReference>
<dbReference type="PROSITE" id="PS01070">
    <property type="entry name" value="NUCLEASE_NON_SPEC"/>
    <property type="match status" value="1"/>
</dbReference>
<evidence type="ECO:0000256" key="7">
    <source>
        <dbReference type="SAM" id="SignalP"/>
    </source>
</evidence>
<evidence type="ECO:0000256" key="1">
    <source>
        <dbReference type="ARBA" id="ARBA00001946"/>
    </source>
</evidence>
<keyword evidence="5" id="KW-0255">Endonuclease</keyword>
<dbReference type="PANTHER" id="PTHR21472:SF26">
    <property type="entry name" value="ENDONUCLEASE DOMAIN CONTAINING 1"/>
    <property type="match status" value="1"/>
</dbReference>
<dbReference type="RefSeq" id="XP_010896978.2">
    <property type="nucleotide sequence ID" value="XM_010898676.3"/>
</dbReference>
<dbReference type="InterPro" id="IPR039015">
    <property type="entry name" value="ENDOD1"/>
</dbReference>
<keyword evidence="11" id="KW-1185">Reference proteome</keyword>
<evidence type="ECO:0000256" key="2">
    <source>
        <dbReference type="ARBA" id="ARBA00010052"/>
    </source>
</evidence>
<evidence type="ECO:0000256" key="3">
    <source>
        <dbReference type="ARBA" id="ARBA00022722"/>
    </source>
</evidence>
<feature type="domain" description="DNA/RNA non-specific endonuclease/pyrophosphatase/phosphodiesterase" evidence="9">
    <location>
        <begin position="58"/>
        <end position="270"/>
    </location>
</feature>
<dbReference type="GO" id="GO:0004519">
    <property type="term" value="F:endonuclease activity"/>
    <property type="evidence" value="ECO:0007669"/>
    <property type="project" value="UniProtKB-KW"/>
</dbReference>
<dbReference type="OMA" id="PECMKYF"/>
<dbReference type="GO" id="GO:0016787">
    <property type="term" value="F:hydrolase activity"/>
    <property type="evidence" value="ECO:0007669"/>
    <property type="project" value="InterPro"/>
</dbReference>
<comment type="cofactor">
    <cofactor evidence="1">
        <name>Mg(2+)</name>
        <dbReference type="ChEBI" id="CHEBI:18420"/>
    </cofactor>
</comment>
<dbReference type="Pfam" id="PF01223">
    <property type="entry name" value="Endonuclease_NS"/>
    <property type="match status" value="1"/>
</dbReference>
<dbReference type="AlphaFoldDB" id="A0A3P9ADW2"/>
<keyword evidence="5" id="KW-0378">Hydrolase</keyword>
<reference evidence="10" key="3">
    <citation type="submission" date="2025-08" db="UniProtKB">
        <authorList>
            <consortium name="Ensembl"/>
        </authorList>
    </citation>
    <scope>IDENTIFICATION</scope>
</reference>
<dbReference type="SUPFAM" id="SSF54060">
    <property type="entry name" value="His-Me finger endonucleases"/>
    <property type="match status" value="1"/>
</dbReference>
<reference evidence="11" key="1">
    <citation type="journal article" date="2014" name="PLoS ONE">
        <title>The genome and linkage map of the northern pike (Esox lucius): conserved synteny revealed between the salmonid sister group and the Neoteleostei.</title>
        <authorList>
            <person name="Rondeau E.B."/>
            <person name="Minkley D.R."/>
            <person name="Leong J.S."/>
            <person name="Messmer A.M."/>
            <person name="Jantzen J.R."/>
            <person name="von Schalburg K.R."/>
            <person name="Lemon C."/>
            <person name="Bird N.H."/>
            <person name="Koop B.F."/>
        </authorList>
    </citation>
    <scope>NUCLEOTIDE SEQUENCE</scope>
</reference>
<dbReference type="GeneTree" id="ENSGT01030000234592"/>
<evidence type="ECO:0000256" key="5">
    <source>
        <dbReference type="ARBA" id="ARBA00022759"/>
    </source>
</evidence>
<feature type="domain" description="ENPP1-3/EXOG-like endonuclease/phosphodiesterase" evidence="8">
    <location>
        <begin position="59"/>
        <end position="270"/>
    </location>
</feature>
<evidence type="ECO:0000259" key="9">
    <source>
        <dbReference type="SMART" id="SM00892"/>
    </source>
</evidence>
<dbReference type="STRING" id="8010.ENSELUP00000039243"/>
<dbReference type="OrthoDB" id="8572289at2759"/>
<dbReference type="Bgee" id="ENSELUG00000019332">
    <property type="expression patterns" value="Expressed in liver and 5 other cell types or tissues"/>
</dbReference>
<comment type="similarity">
    <text evidence="2">Belongs to the DNA/RNA non-specific endonuclease family.</text>
</comment>
<dbReference type="InterPro" id="IPR001604">
    <property type="entry name" value="Endo_G_ENPP1-like_dom"/>
</dbReference>
<name>A0A3P9ADW2_ESOLU</name>
<dbReference type="SMART" id="SM00892">
    <property type="entry name" value="Endonuclease_NS"/>
    <property type="match status" value="1"/>
</dbReference>
<proteinExistence type="inferred from homology"/>
<dbReference type="Gene3D" id="3.40.570.10">
    <property type="entry name" value="Extracellular Endonuclease, subunit A"/>
    <property type="match status" value="1"/>
</dbReference>
<keyword evidence="4" id="KW-0479">Metal-binding</keyword>
<evidence type="ECO:0000256" key="6">
    <source>
        <dbReference type="ARBA" id="ARBA00022842"/>
    </source>
</evidence>
<dbReference type="SMART" id="SM00477">
    <property type="entry name" value="NUC"/>
    <property type="match status" value="1"/>
</dbReference>
<dbReference type="Ensembl" id="ENSELUT00000030382.3">
    <property type="protein sequence ID" value="ENSELUP00000039243.2"/>
    <property type="gene ID" value="ENSELUG00000019332.3"/>
</dbReference>
<dbReference type="InterPro" id="IPR020821">
    <property type="entry name" value="ENPP1-3/EXOG-like_nuc-like"/>
</dbReference>
<dbReference type="Proteomes" id="UP000265140">
    <property type="component" value="Chromosome 1"/>
</dbReference>
<dbReference type="KEGG" id="els:105026891"/>
<dbReference type="InParanoid" id="A0A3P9ADW2"/>
<dbReference type="GeneID" id="105026891"/>
<dbReference type="InterPro" id="IPR044929">
    <property type="entry name" value="DNA/RNA_non-sp_Endonuclease_sf"/>
</dbReference>
<evidence type="ECO:0000313" key="11">
    <source>
        <dbReference type="Proteomes" id="UP000265140"/>
    </source>
</evidence>
<dbReference type="InterPro" id="IPR044925">
    <property type="entry name" value="His-Me_finger_sf"/>
</dbReference>
<dbReference type="InterPro" id="IPR018524">
    <property type="entry name" value="DNA/RNA_endonuclease_AS"/>
</dbReference>
<dbReference type="GO" id="GO:0003676">
    <property type="term" value="F:nucleic acid binding"/>
    <property type="evidence" value="ECO:0007669"/>
    <property type="project" value="InterPro"/>
</dbReference>
<organism evidence="10 11">
    <name type="scientific">Esox lucius</name>
    <name type="common">Northern pike</name>
    <dbReference type="NCBI Taxonomy" id="8010"/>
    <lineage>
        <taxon>Eukaryota</taxon>
        <taxon>Metazoa</taxon>
        <taxon>Chordata</taxon>
        <taxon>Craniata</taxon>
        <taxon>Vertebrata</taxon>
        <taxon>Euteleostomi</taxon>
        <taxon>Actinopterygii</taxon>
        <taxon>Neopterygii</taxon>
        <taxon>Teleostei</taxon>
        <taxon>Protacanthopterygii</taxon>
        <taxon>Esociformes</taxon>
        <taxon>Esocidae</taxon>
        <taxon>Esox</taxon>
    </lineage>
</organism>
<keyword evidence="6" id="KW-0460">Magnesium</keyword>
<evidence type="ECO:0000313" key="10">
    <source>
        <dbReference type="Ensembl" id="ENSELUP00000039243.2"/>
    </source>
</evidence>